<dbReference type="EMBL" id="MU006565">
    <property type="protein sequence ID" value="KAF2749965.1"/>
    <property type="molecule type" value="Genomic_DNA"/>
</dbReference>
<reference evidence="1" key="1">
    <citation type="journal article" date="2020" name="Stud. Mycol.">
        <title>101 Dothideomycetes genomes: a test case for predicting lifestyles and emergence of pathogens.</title>
        <authorList>
            <person name="Haridas S."/>
            <person name="Albert R."/>
            <person name="Binder M."/>
            <person name="Bloem J."/>
            <person name="Labutti K."/>
            <person name="Salamov A."/>
            <person name="Andreopoulos B."/>
            <person name="Baker S."/>
            <person name="Barry K."/>
            <person name="Bills G."/>
            <person name="Bluhm B."/>
            <person name="Cannon C."/>
            <person name="Castanera R."/>
            <person name="Culley D."/>
            <person name="Daum C."/>
            <person name="Ezra D."/>
            <person name="Gonzalez J."/>
            <person name="Henrissat B."/>
            <person name="Kuo A."/>
            <person name="Liang C."/>
            <person name="Lipzen A."/>
            <person name="Lutzoni F."/>
            <person name="Magnuson J."/>
            <person name="Mondo S."/>
            <person name="Nolan M."/>
            <person name="Ohm R."/>
            <person name="Pangilinan J."/>
            <person name="Park H.-J."/>
            <person name="Ramirez L."/>
            <person name="Alfaro M."/>
            <person name="Sun H."/>
            <person name="Tritt A."/>
            <person name="Yoshinaga Y."/>
            <person name="Zwiers L.-H."/>
            <person name="Turgeon B."/>
            <person name="Goodwin S."/>
            <person name="Spatafora J."/>
            <person name="Crous P."/>
            <person name="Grigoriev I."/>
        </authorList>
    </citation>
    <scope>NUCLEOTIDE SEQUENCE</scope>
    <source>
        <strain evidence="1">CBS 119925</strain>
    </source>
</reference>
<organism evidence="1 2">
    <name type="scientific">Sporormia fimetaria CBS 119925</name>
    <dbReference type="NCBI Taxonomy" id="1340428"/>
    <lineage>
        <taxon>Eukaryota</taxon>
        <taxon>Fungi</taxon>
        <taxon>Dikarya</taxon>
        <taxon>Ascomycota</taxon>
        <taxon>Pezizomycotina</taxon>
        <taxon>Dothideomycetes</taxon>
        <taxon>Pleosporomycetidae</taxon>
        <taxon>Pleosporales</taxon>
        <taxon>Sporormiaceae</taxon>
        <taxon>Sporormia</taxon>
    </lineage>
</organism>
<accession>A0A6A6VHA6</accession>
<proteinExistence type="predicted"/>
<dbReference type="PANTHER" id="PTHR42030:SF1">
    <property type="entry name" value="DRBM DOMAIN-CONTAINING PROTEIN"/>
    <property type="match status" value="1"/>
</dbReference>
<evidence type="ECO:0008006" key="3">
    <source>
        <dbReference type="Google" id="ProtNLM"/>
    </source>
</evidence>
<evidence type="ECO:0000313" key="2">
    <source>
        <dbReference type="Proteomes" id="UP000799440"/>
    </source>
</evidence>
<evidence type="ECO:0000313" key="1">
    <source>
        <dbReference type="EMBL" id="KAF2749965.1"/>
    </source>
</evidence>
<dbReference type="OrthoDB" id="5418749at2759"/>
<name>A0A6A6VHA6_9PLEO</name>
<gene>
    <name evidence="1" type="ORF">M011DRAFT_475285</name>
</gene>
<dbReference type="AlphaFoldDB" id="A0A6A6VHA6"/>
<sequence length="93" mass="11060">MADQTPDSWSQKLMHYCRMNDIEFRWQDYSDPRGIRTAWTSSVFVRGEEYRCKLYREYEFIGQCREEAAELAYKELVAQQQSPNGYRGRGMSG</sequence>
<dbReference type="PANTHER" id="PTHR42030">
    <property type="entry name" value="DRBM DOMAIN-CONTAINING PROTEIN"/>
    <property type="match status" value="1"/>
</dbReference>
<keyword evidence="2" id="KW-1185">Reference proteome</keyword>
<dbReference type="Proteomes" id="UP000799440">
    <property type="component" value="Unassembled WGS sequence"/>
</dbReference>
<protein>
    <recommendedName>
        <fullName evidence="3">DRBM domain-containing protein</fullName>
    </recommendedName>
</protein>